<dbReference type="InterPro" id="IPR018230">
    <property type="entry name" value="BUD31/G10-rel_CS"/>
</dbReference>
<comment type="similarity">
    <text evidence="2">Belongs to the BUD31 (G10) family.</text>
</comment>
<evidence type="ECO:0000256" key="3">
    <source>
        <dbReference type="ARBA" id="ARBA00023242"/>
    </source>
</evidence>
<dbReference type="OrthoDB" id="277109at2759"/>
<reference evidence="4" key="1">
    <citation type="journal article" date="2021" name="Open Biol.">
        <title>Shared evolutionary footprints suggest mitochondrial oxidative damage underlies multiple complex I losses in fungi.</title>
        <authorList>
            <person name="Schikora-Tamarit M.A."/>
            <person name="Marcet-Houben M."/>
            <person name="Nosek J."/>
            <person name="Gabaldon T."/>
        </authorList>
    </citation>
    <scope>NUCLEOTIDE SEQUENCE</scope>
    <source>
        <strain evidence="4">CBS6341</strain>
    </source>
</reference>
<organism evidence="4 5">
    <name type="scientific">Wickerhamomyces mucosus</name>
    <dbReference type="NCBI Taxonomy" id="1378264"/>
    <lineage>
        <taxon>Eukaryota</taxon>
        <taxon>Fungi</taxon>
        <taxon>Dikarya</taxon>
        <taxon>Ascomycota</taxon>
        <taxon>Saccharomycotina</taxon>
        <taxon>Saccharomycetes</taxon>
        <taxon>Phaffomycetales</taxon>
        <taxon>Wickerhamomycetaceae</taxon>
        <taxon>Wickerhamomyces</taxon>
    </lineage>
</organism>
<evidence type="ECO:0000256" key="1">
    <source>
        <dbReference type="ARBA" id="ARBA00004123"/>
    </source>
</evidence>
<dbReference type="EMBL" id="JAEUBF010001392">
    <property type="protein sequence ID" value="KAH3667118.1"/>
    <property type="molecule type" value="Genomic_DNA"/>
</dbReference>
<evidence type="ECO:0000313" key="5">
    <source>
        <dbReference type="Proteomes" id="UP000769528"/>
    </source>
</evidence>
<dbReference type="GO" id="GO:0000398">
    <property type="term" value="P:mRNA splicing, via spliceosome"/>
    <property type="evidence" value="ECO:0007669"/>
    <property type="project" value="TreeGrafter"/>
</dbReference>
<protein>
    <recommendedName>
        <fullName evidence="6">G10 protein</fullName>
    </recommendedName>
</protein>
<keyword evidence="3" id="KW-0539">Nucleus</keyword>
<dbReference type="GO" id="GO:0005681">
    <property type="term" value="C:spliceosomal complex"/>
    <property type="evidence" value="ECO:0007669"/>
    <property type="project" value="TreeGrafter"/>
</dbReference>
<name>A0A9P8P7B7_9ASCO</name>
<evidence type="ECO:0000256" key="2">
    <source>
        <dbReference type="ARBA" id="ARBA00005287"/>
    </source>
</evidence>
<dbReference type="PROSITE" id="PS00997">
    <property type="entry name" value="G10_1"/>
    <property type="match status" value="1"/>
</dbReference>
<sequence>MPKIKSSRSRAPPDGFSKIEPTLKKFDEKLKDAQTKALNKTAGKTEGLWEIFQINHAKSRYIYELYYKKNAISKELYNYLLKSRYGDGNLIAKWKKQGYENLCCLKCIQTIENNNGGTCICRVPRSKLEEKAEGSKIKFSQCVNCGCRGCASTD</sequence>
<dbReference type="AlphaFoldDB" id="A0A9P8P7B7"/>
<evidence type="ECO:0008006" key="6">
    <source>
        <dbReference type="Google" id="ProtNLM"/>
    </source>
</evidence>
<dbReference type="PANTHER" id="PTHR19411:SF0">
    <property type="entry name" value="PROTEIN BUD31 HOMOLOG"/>
    <property type="match status" value="1"/>
</dbReference>
<accession>A0A9P8P7B7</accession>
<dbReference type="PRINTS" id="PR00322">
    <property type="entry name" value="G10"/>
</dbReference>
<dbReference type="PANTHER" id="PTHR19411">
    <property type="entry name" value="PROTEIN BUD31-RELATED"/>
    <property type="match status" value="1"/>
</dbReference>
<dbReference type="InterPro" id="IPR001748">
    <property type="entry name" value="BUD31"/>
</dbReference>
<dbReference type="Pfam" id="PF01125">
    <property type="entry name" value="BUD31"/>
    <property type="match status" value="1"/>
</dbReference>
<comment type="caution">
    <text evidence="4">The sequence shown here is derived from an EMBL/GenBank/DDBJ whole genome shotgun (WGS) entry which is preliminary data.</text>
</comment>
<reference evidence="4" key="2">
    <citation type="submission" date="2021-01" db="EMBL/GenBank/DDBJ databases">
        <authorList>
            <person name="Schikora-Tamarit M.A."/>
        </authorList>
    </citation>
    <scope>NUCLEOTIDE SEQUENCE</scope>
    <source>
        <strain evidence="4">CBS6341</strain>
    </source>
</reference>
<gene>
    <name evidence="4" type="ORF">WICMUC_005465</name>
</gene>
<dbReference type="Proteomes" id="UP000769528">
    <property type="component" value="Unassembled WGS sequence"/>
</dbReference>
<evidence type="ECO:0000313" key="4">
    <source>
        <dbReference type="EMBL" id="KAH3667118.1"/>
    </source>
</evidence>
<keyword evidence="5" id="KW-1185">Reference proteome</keyword>
<comment type="subcellular location">
    <subcellularLocation>
        <location evidence="1">Nucleus</location>
    </subcellularLocation>
</comment>
<proteinExistence type="inferred from homology"/>